<dbReference type="InterPro" id="IPR041436">
    <property type="entry name" value="RNAse_A_bac"/>
</dbReference>
<dbReference type="CDD" id="cd20684">
    <property type="entry name" value="CdiA-CT_Yk_RNaseA-like"/>
    <property type="match status" value="1"/>
</dbReference>
<sequence>MTNFSRLTPGGGLVVHERAGGHTLARHVGITEASLVNRLVTQPTLPRASSFFNREIAEQTISDAMDANQTQIVNWLATATARLSIYHRVNQAIGISLAQNNLHPAIAQNLRIILKRDATVSLGYYILTAYPEP</sequence>
<proteinExistence type="predicted"/>
<comment type="caution">
    <text evidence="2">The sequence shown here is derived from an EMBL/GenBank/DDBJ whole genome shotgun (WGS) entry which is preliminary data.</text>
</comment>
<evidence type="ECO:0000259" key="1">
    <source>
        <dbReference type="Pfam" id="PF18431"/>
    </source>
</evidence>
<dbReference type="EMBL" id="JAQOSO010000024">
    <property type="protein sequence ID" value="MDJ1173612.1"/>
    <property type="molecule type" value="Genomic_DNA"/>
</dbReference>
<evidence type="ECO:0000313" key="3">
    <source>
        <dbReference type="Proteomes" id="UP001235849"/>
    </source>
</evidence>
<gene>
    <name evidence="2" type="ORF">PMG25_05845</name>
</gene>
<protein>
    <recommendedName>
        <fullName evidence="1">Bacterial CdiA-CT RNAse A domain-containing protein</fullName>
    </recommendedName>
</protein>
<dbReference type="Pfam" id="PF18431">
    <property type="entry name" value="RNAse_A_bac"/>
    <property type="match status" value="1"/>
</dbReference>
<reference evidence="2 3" key="1">
    <citation type="submission" date="2023-01" db="EMBL/GenBank/DDBJ databases">
        <title>Novel diversity within Roseofilum (Cyanobacteria; Desertifilaceae) from marine benthic mats with descriptions of four novel species.</title>
        <authorList>
            <person name="Wang Y."/>
            <person name="Berthold D.E."/>
            <person name="Hu J."/>
            <person name="Lefler F.W."/>
            <person name="Laughinghouse H.D. IV."/>
        </authorList>
    </citation>
    <scope>NUCLEOTIDE SEQUENCE [LARGE SCALE GENOMIC DNA]</scope>
    <source>
        <strain evidence="2 3">BLCC-M114</strain>
    </source>
</reference>
<accession>A0ABT7B361</accession>
<organism evidence="2 3">
    <name type="scientific">Roseofilum capinflatum BLCC-M114</name>
    <dbReference type="NCBI Taxonomy" id="3022440"/>
    <lineage>
        <taxon>Bacteria</taxon>
        <taxon>Bacillati</taxon>
        <taxon>Cyanobacteriota</taxon>
        <taxon>Cyanophyceae</taxon>
        <taxon>Desertifilales</taxon>
        <taxon>Desertifilaceae</taxon>
        <taxon>Roseofilum</taxon>
        <taxon>Roseofilum capinflatum</taxon>
    </lineage>
</organism>
<evidence type="ECO:0000313" key="2">
    <source>
        <dbReference type="EMBL" id="MDJ1173612.1"/>
    </source>
</evidence>
<feature type="domain" description="Bacterial CdiA-CT RNAse A" evidence="1">
    <location>
        <begin position="21"/>
        <end position="131"/>
    </location>
</feature>
<name>A0ABT7B361_9CYAN</name>
<dbReference type="Proteomes" id="UP001235849">
    <property type="component" value="Unassembled WGS sequence"/>
</dbReference>
<keyword evidence="3" id="KW-1185">Reference proteome</keyword>
<dbReference type="RefSeq" id="WP_283765963.1">
    <property type="nucleotide sequence ID" value="NZ_JAQOSO010000024.1"/>
</dbReference>